<keyword evidence="6" id="KW-1185">Reference proteome</keyword>
<evidence type="ECO:0000313" key="6">
    <source>
        <dbReference type="Proteomes" id="UP000006906"/>
    </source>
</evidence>
<dbReference type="CDD" id="cd14014">
    <property type="entry name" value="STKc_PknB_like"/>
    <property type="match status" value="1"/>
</dbReference>
<feature type="compositionally biased region" description="Low complexity" evidence="2">
    <location>
        <begin position="298"/>
        <end position="315"/>
    </location>
</feature>
<feature type="compositionally biased region" description="Polar residues" evidence="2">
    <location>
        <begin position="399"/>
        <end position="424"/>
    </location>
</feature>
<evidence type="ECO:0000256" key="1">
    <source>
        <dbReference type="PROSITE-ProRule" id="PRU10141"/>
    </source>
</evidence>
<dbReference type="STRING" id="3055.A0A2K3E114"/>
<dbReference type="InterPro" id="IPR000719">
    <property type="entry name" value="Prot_kinase_dom"/>
</dbReference>
<feature type="binding site" evidence="1">
    <location>
        <position position="491"/>
    </location>
    <ligand>
        <name>ATP</name>
        <dbReference type="ChEBI" id="CHEBI:30616"/>
    </ligand>
</feature>
<dbReference type="PaxDb" id="3055-EDP06924"/>
<dbReference type="InterPro" id="IPR017441">
    <property type="entry name" value="Protein_kinase_ATP_BS"/>
</dbReference>
<dbReference type="PANTHER" id="PTHR44329">
    <property type="entry name" value="SERINE/THREONINE-PROTEIN KINASE TNNI3K-RELATED"/>
    <property type="match status" value="1"/>
</dbReference>
<dbReference type="GO" id="GO:0007165">
    <property type="term" value="P:signal transduction"/>
    <property type="evidence" value="ECO:0000318"/>
    <property type="project" value="GO_Central"/>
</dbReference>
<dbReference type="GO" id="GO:0004674">
    <property type="term" value="F:protein serine/threonine kinase activity"/>
    <property type="evidence" value="ECO:0000318"/>
    <property type="project" value="GO_Central"/>
</dbReference>
<evidence type="ECO:0000256" key="3">
    <source>
        <dbReference type="SAM" id="Phobius"/>
    </source>
</evidence>
<dbReference type="ExpressionAtlas" id="A0A2K3E114">
    <property type="expression patterns" value="baseline and differential"/>
</dbReference>
<keyword evidence="1" id="KW-0067">ATP-binding</keyword>
<evidence type="ECO:0000313" key="5">
    <source>
        <dbReference type="EMBL" id="PNW86472.1"/>
    </source>
</evidence>
<dbReference type="GeneID" id="5727428"/>
<keyword evidence="3" id="KW-1133">Transmembrane helix</keyword>
<dbReference type="PROSITE" id="PS00109">
    <property type="entry name" value="PROTEIN_KINASE_TYR"/>
    <property type="match status" value="1"/>
</dbReference>
<evidence type="ECO:0000259" key="4">
    <source>
        <dbReference type="PROSITE" id="PS50011"/>
    </source>
</evidence>
<dbReference type="Gramene" id="PNW86472">
    <property type="protein sequence ID" value="PNW86472"/>
    <property type="gene ID" value="CHLRE_02g087800v5"/>
</dbReference>
<keyword evidence="3" id="KW-0812">Transmembrane</keyword>
<feature type="region of interest" description="Disordered" evidence="2">
    <location>
        <begin position="294"/>
        <end position="439"/>
    </location>
</feature>
<feature type="compositionally biased region" description="Low complexity" evidence="2">
    <location>
        <begin position="384"/>
        <end position="398"/>
    </location>
</feature>
<evidence type="ECO:0000256" key="2">
    <source>
        <dbReference type="SAM" id="MobiDB-lite"/>
    </source>
</evidence>
<dbReference type="Pfam" id="PF00069">
    <property type="entry name" value="Pkinase"/>
    <property type="match status" value="1"/>
</dbReference>
<keyword evidence="1" id="KW-0547">Nucleotide-binding</keyword>
<dbReference type="PROSITE" id="PS00107">
    <property type="entry name" value="PROTEIN_KINASE_ATP"/>
    <property type="match status" value="1"/>
</dbReference>
<organism evidence="5 6">
    <name type="scientific">Chlamydomonas reinhardtii</name>
    <name type="common">Chlamydomonas smithii</name>
    <dbReference type="NCBI Taxonomy" id="3055"/>
    <lineage>
        <taxon>Eukaryota</taxon>
        <taxon>Viridiplantae</taxon>
        <taxon>Chlorophyta</taxon>
        <taxon>core chlorophytes</taxon>
        <taxon>Chlorophyceae</taxon>
        <taxon>CS clade</taxon>
        <taxon>Chlamydomonadales</taxon>
        <taxon>Chlamydomonadaceae</taxon>
        <taxon>Chlamydomonas</taxon>
    </lineage>
</organism>
<dbReference type="InParanoid" id="A0A2K3E114"/>
<accession>A0A2K3E114</accession>
<keyword evidence="3" id="KW-0472">Membrane</keyword>
<dbReference type="PANTHER" id="PTHR44329:SF214">
    <property type="entry name" value="PROTEIN KINASE DOMAIN-CONTAINING PROTEIN"/>
    <property type="match status" value="1"/>
</dbReference>
<dbReference type="InterPro" id="IPR051681">
    <property type="entry name" value="Ser/Thr_Kinases-Pseudokinases"/>
</dbReference>
<dbReference type="EMBL" id="CM008963">
    <property type="protein sequence ID" value="PNW86472.1"/>
    <property type="molecule type" value="Genomic_DNA"/>
</dbReference>
<name>A0A2K3E114_CHLRE</name>
<dbReference type="KEGG" id="cre:CHLRE_02g087800v5"/>
<feature type="domain" description="Protein kinase" evidence="4">
    <location>
        <begin position="464"/>
        <end position="754"/>
    </location>
</feature>
<sequence>MVFSIGPGNVLRFVGLELFNFLGLVGSTLPFIRQSPGGRVNFIDCIKWRRVGLPTDAALTNMRLAARSASEPGPQLVYTLPNYTYSTTRSPGVPVTLTKDLVLQLNYVVDTPIDSSLAFQGLHFGGYVYSVYNSLYHPDNVVAQSCLDRRPGDECVADYIRQLDAQEAAAQEAAAASASSRLSTTDTIVVAVVVPVGIVLLTALVAAVVLTRRRRARAAAYASSAPGKANGASNSGSQAVAGVLPSAARSSDIFMGFEPDAAPPVWTQQHDEEAAAEFATATYVGDAESCDEVPALNGDTTHTAGAANGGASDAADAAKDAVSPGGTATPARQRTSDRITRTLTGGLRPAFAAAQWGPDRAAGPQGDTAKLVSLPPGSGGALVSSTGGAANGNGSQSTQPQEGQGVQQPAAATQGPSSRATLTEGTAEESVVVQPAEAPRPSDVAEELARMAREVRMQVKDVTIRIDTVLGTGAFGVVYGGIWQGIPVAVKTVIISASQERRKRALHEAALCQSIVHPNIIATYACELQPIGAPVASASSGDGATTDSGRTGLASMMPQIVDWRLYIIQELADGGPLSKLYGRPDIWPAPSATQMVPVVAMALGIARALTHLHSKRIIHGDLSPNNVMLKHDSSEPSGYTIKVGDFGLSVMLPHNQSHLSNLRMGTMFYMCPAVILKGQVGPASDVFSLGVILWELYHGRRAGVRTKEGPRYASIFPAFPPSCPRAYVNITLNCLQRQPANRPTAEVVAEHLSALLQSLAAPGP</sequence>
<protein>
    <recommendedName>
        <fullName evidence="4">Protein kinase domain-containing protein</fullName>
    </recommendedName>
</protein>
<dbReference type="SUPFAM" id="SSF56112">
    <property type="entry name" value="Protein kinase-like (PK-like)"/>
    <property type="match status" value="1"/>
</dbReference>
<feature type="transmembrane region" description="Helical" evidence="3">
    <location>
        <begin position="188"/>
        <end position="210"/>
    </location>
</feature>
<dbReference type="Proteomes" id="UP000006906">
    <property type="component" value="Chromosome 2"/>
</dbReference>
<reference evidence="5 6" key="1">
    <citation type="journal article" date="2007" name="Science">
        <title>The Chlamydomonas genome reveals the evolution of key animal and plant functions.</title>
        <authorList>
            <person name="Merchant S.S."/>
            <person name="Prochnik S.E."/>
            <person name="Vallon O."/>
            <person name="Harris E.H."/>
            <person name="Karpowicz S.J."/>
            <person name="Witman G.B."/>
            <person name="Terry A."/>
            <person name="Salamov A."/>
            <person name="Fritz-Laylin L.K."/>
            <person name="Marechal-Drouard L."/>
            <person name="Marshall W.F."/>
            <person name="Qu L.H."/>
            <person name="Nelson D.R."/>
            <person name="Sanderfoot A.A."/>
            <person name="Spalding M.H."/>
            <person name="Kapitonov V.V."/>
            <person name="Ren Q."/>
            <person name="Ferris P."/>
            <person name="Lindquist E."/>
            <person name="Shapiro H."/>
            <person name="Lucas S.M."/>
            <person name="Grimwood J."/>
            <person name="Schmutz J."/>
            <person name="Cardol P."/>
            <person name="Cerutti H."/>
            <person name="Chanfreau G."/>
            <person name="Chen C.L."/>
            <person name="Cognat V."/>
            <person name="Croft M.T."/>
            <person name="Dent R."/>
            <person name="Dutcher S."/>
            <person name="Fernandez E."/>
            <person name="Fukuzawa H."/>
            <person name="Gonzalez-Ballester D."/>
            <person name="Gonzalez-Halphen D."/>
            <person name="Hallmann A."/>
            <person name="Hanikenne M."/>
            <person name="Hippler M."/>
            <person name="Inwood W."/>
            <person name="Jabbari K."/>
            <person name="Kalanon M."/>
            <person name="Kuras R."/>
            <person name="Lefebvre P.A."/>
            <person name="Lemaire S.D."/>
            <person name="Lobanov A.V."/>
            <person name="Lohr M."/>
            <person name="Manuell A."/>
            <person name="Meier I."/>
            <person name="Mets L."/>
            <person name="Mittag M."/>
            <person name="Mittelmeier T."/>
            <person name="Moroney J.V."/>
            <person name="Moseley J."/>
            <person name="Napoli C."/>
            <person name="Nedelcu A.M."/>
            <person name="Niyogi K."/>
            <person name="Novoselov S.V."/>
            <person name="Paulsen I.T."/>
            <person name="Pazour G."/>
            <person name="Purton S."/>
            <person name="Ral J.P."/>
            <person name="Riano-Pachon D.M."/>
            <person name="Riekhof W."/>
            <person name="Rymarquis L."/>
            <person name="Schroda M."/>
            <person name="Stern D."/>
            <person name="Umen J."/>
            <person name="Willows R."/>
            <person name="Wilson N."/>
            <person name="Zimmer S.L."/>
            <person name="Allmer J."/>
            <person name="Balk J."/>
            <person name="Bisova K."/>
            <person name="Chen C.J."/>
            <person name="Elias M."/>
            <person name="Gendler K."/>
            <person name="Hauser C."/>
            <person name="Lamb M.R."/>
            <person name="Ledford H."/>
            <person name="Long J.C."/>
            <person name="Minagawa J."/>
            <person name="Page M.D."/>
            <person name="Pan J."/>
            <person name="Pootakham W."/>
            <person name="Roje S."/>
            <person name="Rose A."/>
            <person name="Stahlberg E."/>
            <person name="Terauchi A.M."/>
            <person name="Yang P."/>
            <person name="Ball S."/>
            <person name="Bowler C."/>
            <person name="Dieckmann C.L."/>
            <person name="Gladyshev V.N."/>
            <person name="Green P."/>
            <person name="Jorgensen R."/>
            <person name="Mayfield S."/>
            <person name="Mueller-Roeber B."/>
            <person name="Rajamani S."/>
            <person name="Sayre R.T."/>
            <person name="Brokstein P."/>
            <person name="Dubchak I."/>
            <person name="Goodstein D."/>
            <person name="Hornick L."/>
            <person name="Huang Y.W."/>
            <person name="Jhaveri J."/>
            <person name="Luo Y."/>
            <person name="Martinez D."/>
            <person name="Ngau W.C."/>
            <person name="Otillar B."/>
            <person name="Poliakov A."/>
            <person name="Porter A."/>
            <person name="Szajkowski L."/>
            <person name="Werner G."/>
            <person name="Zhou K."/>
            <person name="Grigoriev I.V."/>
            <person name="Rokhsar D.S."/>
            <person name="Grossman A.R."/>
        </authorList>
    </citation>
    <scope>NUCLEOTIDE SEQUENCE [LARGE SCALE GENOMIC DNA]</scope>
    <source>
        <strain evidence="6">CC-503</strain>
    </source>
</reference>
<dbReference type="InterPro" id="IPR011009">
    <property type="entry name" value="Kinase-like_dom_sf"/>
</dbReference>
<dbReference type="PROSITE" id="PS50011">
    <property type="entry name" value="PROTEIN_KINASE_DOM"/>
    <property type="match status" value="1"/>
</dbReference>
<dbReference type="Gene3D" id="1.10.510.10">
    <property type="entry name" value="Transferase(Phosphotransferase) domain 1"/>
    <property type="match status" value="1"/>
</dbReference>
<dbReference type="AlphaFoldDB" id="A0A2K3E114"/>
<dbReference type="OrthoDB" id="548589at2759"/>
<dbReference type="RefSeq" id="XP_042926998.1">
    <property type="nucleotide sequence ID" value="XM_043059364.1"/>
</dbReference>
<gene>
    <name evidence="5" type="ORF">CHLRE_02g087800v5</name>
</gene>
<dbReference type="Gene3D" id="3.30.200.20">
    <property type="entry name" value="Phosphorylase Kinase, domain 1"/>
    <property type="match status" value="1"/>
</dbReference>
<proteinExistence type="predicted"/>
<dbReference type="GO" id="GO:0005524">
    <property type="term" value="F:ATP binding"/>
    <property type="evidence" value="ECO:0007669"/>
    <property type="project" value="UniProtKB-UniRule"/>
</dbReference>
<dbReference type="InterPro" id="IPR008266">
    <property type="entry name" value="Tyr_kinase_AS"/>
</dbReference>